<name>S0ARY7_FERAC</name>
<dbReference type="HOGENOM" id="CLU_734893_0_0_2"/>
<dbReference type="CDD" id="cd03801">
    <property type="entry name" value="GT4_PimA-like"/>
    <property type="match status" value="1"/>
</dbReference>
<accession>S0ARY7</accession>
<dbReference type="InterPro" id="IPR001296">
    <property type="entry name" value="Glyco_trans_1"/>
</dbReference>
<evidence type="ECO:0000313" key="3">
    <source>
        <dbReference type="Proteomes" id="UP000014660"/>
    </source>
</evidence>
<reference evidence="2 3" key="1">
    <citation type="journal article" date="2007" name="Proc. Natl. Acad. Sci. U.S.A.">
        <title>Genome dynamics in a natural archaeal population.</title>
        <authorList>
            <person name="Allen E.E."/>
            <person name="Tyson G.W."/>
            <person name="Whitaker R.J."/>
            <person name="Detter J.C."/>
            <person name="Richardson P.M."/>
            <person name="Banfield J.F."/>
        </authorList>
    </citation>
    <scope>NUCLEOTIDE SEQUENCE [LARGE SCALE GENOMIC DNA]</scope>
    <source>
        <strain evidence="3">fer1</strain>
    </source>
</reference>
<organism evidence="2 3">
    <name type="scientific">Ferroplasma acidarmanus Fer1</name>
    <dbReference type="NCBI Taxonomy" id="333146"/>
    <lineage>
        <taxon>Archaea</taxon>
        <taxon>Methanobacteriati</taxon>
        <taxon>Thermoplasmatota</taxon>
        <taxon>Thermoplasmata</taxon>
        <taxon>Thermoplasmatales</taxon>
        <taxon>Ferroplasmaceae</taxon>
        <taxon>Ferroplasma</taxon>
    </lineage>
</organism>
<gene>
    <name evidence="2" type="ORF">FACI_IFERC00001G1778</name>
</gene>
<dbReference type="RefSeq" id="WP_009887830.1">
    <property type="nucleotide sequence ID" value="NC_021592.1"/>
</dbReference>
<evidence type="ECO:0000259" key="1">
    <source>
        <dbReference type="Pfam" id="PF00534"/>
    </source>
</evidence>
<dbReference type="Pfam" id="PF00534">
    <property type="entry name" value="Glycos_transf_1"/>
    <property type="match status" value="1"/>
</dbReference>
<keyword evidence="3" id="KW-1185">Reference proteome</keyword>
<evidence type="ECO:0000313" key="2">
    <source>
        <dbReference type="EMBL" id="AGO61756.1"/>
    </source>
</evidence>
<dbReference type="GeneID" id="16025966"/>
<dbReference type="Gene3D" id="3.40.50.2000">
    <property type="entry name" value="Glycogen Phosphorylase B"/>
    <property type="match status" value="1"/>
</dbReference>
<dbReference type="SUPFAM" id="SSF53756">
    <property type="entry name" value="UDP-Glycosyltransferase/glycogen phosphorylase"/>
    <property type="match status" value="1"/>
</dbReference>
<keyword evidence="2" id="KW-0808">Transferase</keyword>
<dbReference type="EMBL" id="CP004145">
    <property type="protein sequence ID" value="AGO61756.1"/>
    <property type="molecule type" value="Genomic_DNA"/>
</dbReference>
<dbReference type="AlphaFoldDB" id="S0ARY7"/>
<proteinExistence type="predicted"/>
<dbReference type="KEGG" id="fac:FACI_IFERC01G1778"/>
<protein>
    <submittedName>
        <fullName evidence="2">Glycosyltransferase family 4 protein</fullName>
    </submittedName>
</protein>
<feature type="domain" description="Glycosyl transferase family 1" evidence="1">
    <location>
        <begin position="207"/>
        <end position="353"/>
    </location>
</feature>
<sequence>MEKKKTLDYLFITWGKPFSSSSGAVNKQIYSITNSLARDGATVGILYMSYSYISNLYGFSKKNSRMDIFKGIAGRILYSKILGKIYLNILWRHSEVLFDDRIHFFLSNYKLPALQIKRLVTSYWWGVLVPDKRNMVENIYFLLYHDYSVDIQNSNPENLKYLSKAYSISRKIAVNPLINKNFDESLPLVKEGINLDEYKSSTDFDSKDKHLMLVPLRLNPAKGAKYAIDALKLIHNKYPDISISAFGDYNLPLPEYIQFHYNINQKSLKKLYGDATFFILPSIEEGIPEPLIEAMVSGCVAISTACGGPETVIVHGQNGFLVPIKDPEKIFLQFAKLMEERIDLKRISESAKATAMEYDINKTYTEFLDAIKFYES</sequence>
<dbReference type="PANTHER" id="PTHR12526">
    <property type="entry name" value="GLYCOSYLTRANSFERASE"/>
    <property type="match status" value="1"/>
</dbReference>
<dbReference type="Proteomes" id="UP000014660">
    <property type="component" value="Chromosome"/>
</dbReference>
<dbReference type="GO" id="GO:0016757">
    <property type="term" value="F:glycosyltransferase activity"/>
    <property type="evidence" value="ECO:0007669"/>
    <property type="project" value="InterPro"/>
</dbReference>